<dbReference type="AlphaFoldDB" id="A0A2K3JNB1"/>
<protein>
    <submittedName>
        <fullName evidence="3">Insulin-degrading enzyme-like protein</fullName>
    </submittedName>
</protein>
<keyword evidence="1" id="KW-0479">Metal-binding</keyword>
<gene>
    <name evidence="3" type="ORF">L195_g049170</name>
</gene>
<organism evidence="3 4">
    <name type="scientific">Trifolium pratense</name>
    <name type="common">Red clover</name>
    <dbReference type="NCBI Taxonomy" id="57577"/>
    <lineage>
        <taxon>Eukaryota</taxon>
        <taxon>Viridiplantae</taxon>
        <taxon>Streptophyta</taxon>
        <taxon>Embryophyta</taxon>
        <taxon>Tracheophyta</taxon>
        <taxon>Spermatophyta</taxon>
        <taxon>Magnoliopsida</taxon>
        <taxon>eudicotyledons</taxon>
        <taxon>Gunneridae</taxon>
        <taxon>Pentapetalae</taxon>
        <taxon>rosids</taxon>
        <taxon>fabids</taxon>
        <taxon>Fabales</taxon>
        <taxon>Fabaceae</taxon>
        <taxon>Papilionoideae</taxon>
        <taxon>50 kb inversion clade</taxon>
        <taxon>NPAAA clade</taxon>
        <taxon>Hologalegina</taxon>
        <taxon>IRL clade</taxon>
        <taxon>Trifolieae</taxon>
        <taxon>Trifolium</taxon>
    </lineage>
</organism>
<feature type="non-terminal residue" evidence="3">
    <location>
        <position position="1"/>
    </location>
</feature>
<evidence type="ECO:0000256" key="1">
    <source>
        <dbReference type="ARBA" id="ARBA00022723"/>
    </source>
</evidence>
<dbReference type="PANTHER" id="PTHR43690">
    <property type="entry name" value="NARDILYSIN"/>
    <property type="match status" value="1"/>
</dbReference>
<evidence type="ECO:0000313" key="4">
    <source>
        <dbReference type="Proteomes" id="UP000236291"/>
    </source>
</evidence>
<evidence type="ECO:0000313" key="3">
    <source>
        <dbReference type="EMBL" id="PNX55541.1"/>
    </source>
</evidence>
<dbReference type="InterPro" id="IPR011249">
    <property type="entry name" value="Metalloenz_LuxS/M16"/>
</dbReference>
<reference evidence="3 4" key="1">
    <citation type="journal article" date="2014" name="Am. J. Bot.">
        <title>Genome assembly and annotation for red clover (Trifolium pratense; Fabaceae).</title>
        <authorList>
            <person name="Istvanek J."/>
            <person name="Jaros M."/>
            <person name="Krenek A."/>
            <person name="Repkova J."/>
        </authorList>
    </citation>
    <scope>NUCLEOTIDE SEQUENCE [LARGE SCALE GENOMIC DNA]</scope>
    <source>
        <strain evidence="4">cv. Tatra</strain>
        <tissue evidence="3">Young leaves</tissue>
    </source>
</reference>
<dbReference type="GO" id="GO:0005829">
    <property type="term" value="C:cytosol"/>
    <property type="evidence" value="ECO:0007669"/>
    <property type="project" value="TreeGrafter"/>
</dbReference>
<evidence type="ECO:0000259" key="2">
    <source>
        <dbReference type="Pfam" id="PF22456"/>
    </source>
</evidence>
<dbReference type="Gene3D" id="3.30.830.10">
    <property type="entry name" value="Metalloenzyme, LuxS/M16 peptidase-like"/>
    <property type="match status" value="1"/>
</dbReference>
<dbReference type="STRING" id="57577.A0A2K3JNB1"/>
<feature type="domain" description="Coenzyme PQQ synthesis protein F-like C-terminal lobe" evidence="2">
    <location>
        <begin position="1"/>
        <end position="86"/>
    </location>
</feature>
<reference evidence="3 4" key="2">
    <citation type="journal article" date="2017" name="Front. Plant Sci.">
        <title>Gene Classification and Mining of Molecular Markers Useful in Red Clover (Trifolium pratense) Breeding.</title>
        <authorList>
            <person name="Istvanek J."/>
            <person name="Dluhosova J."/>
            <person name="Dluhos P."/>
            <person name="Patkova L."/>
            <person name="Nedelnik J."/>
            <person name="Repkova J."/>
        </authorList>
    </citation>
    <scope>NUCLEOTIDE SEQUENCE [LARGE SCALE GENOMIC DNA]</scope>
    <source>
        <strain evidence="4">cv. Tatra</strain>
        <tissue evidence="3">Young leaves</tissue>
    </source>
</reference>
<comment type="caution">
    <text evidence="3">The sequence shown here is derived from an EMBL/GenBank/DDBJ whole genome shotgun (WGS) entry which is preliminary data.</text>
</comment>
<accession>A0A2K3JNB1</accession>
<dbReference type="GO" id="GO:0046872">
    <property type="term" value="F:metal ion binding"/>
    <property type="evidence" value="ECO:0007669"/>
    <property type="project" value="UniProtKB-KW"/>
</dbReference>
<name>A0A2K3JNB1_TRIPR</name>
<proteinExistence type="predicted"/>
<dbReference type="SUPFAM" id="SSF63411">
    <property type="entry name" value="LuxS/MPP-like metallohydrolase"/>
    <property type="match status" value="1"/>
</dbReference>
<dbReference type="InterPro" id="IPR050626">
    <property type="entry name" value="Peptidase_M16"/>
</dbReference>
<dbReference type="Pfam" id="PF22456">
    <property type="entry name" value="PqqF-like_C_4"/>
    <property type="match status" value="1"/>
</dbReference>
<dbReference type="PANTHER" id="PTHR43690:SF18">
    <property type="entry name" value="INSULIN-DEGRADING ENZYME-RELATED"/>
    <property type="match status" value="1"/>
</dbReference>
<dbReference type="Proteomes" id="UP000236291">
    <property type="component" value="Unassembled WGS sequence"/>
</dbReference>
<dbReference type="InterPro" id="IPR054734">
    <property type="entry name" value="PqqF-like_C_4"/>
</dbReference>
<dbReference type="EMBL" id="ASHM01071908">
    <property type="protein sequence ID" value="PNX55541.1"/>
    <property type="molecule type" value="Genomic_DNA"/>
</dbReference>
<sequence>RTKEQLGYVVECSPRVTYRVFGFCFCIQSAEYNPIYLQGRVESFINDLEELLGGLDDDSFENYKSGLMGKLLEKDPSLTYESNRLWNQIVDKSYDFVIDPTMLEHLLFFWNELFRT</sequence>